<dbReference type="AlphaFoldDB" id="A0A6J4KWJ8"/>
<dbReference type="EMBL" id="CADCTR010001884">
    <property type="protein sequence ID" value="CAA9317575.1"/>
    <property type="molecule type" value="Genomic_DNA"/>
</dbReference>
<accession>A0A6J4KWJ8</accession>
<gene>
    <name evidence="1" type="ORF">AVDCRST_MAG93-5580</name>
</gene>
<name>A0A6J4KWJ8_9CHLR</name>
<evidence type="ECO:0000313" key="1">
    <source>
        <dbReference type="EMBL" id="CAA9317575.1"/>
    </source>
</evidence>
<protein>
    <submittedName>
        <fullName evidence="1">Uncharacterized protein</fullName>
    </submittedName>
</protein>
<reference evidence="1" key="1">
    <citation type="submission" date="2020-02" db="EMBL/GenBank/DDBJ databases">
        <authorList>
            <person name="Meier V. D."/>
        </authorList>
    </citation>
    <scope>NUCLEOTIDE SEQUENCE</scope>
    <source>
        <strain evidence="1">AVDCRST_MAG93</strain>
    </source>
</reference>
<proteinExistence type="predicted"/>
<organism evidence="1">
    <name type="scientific">uncultured Chloroflexia bacterium</name>
    <dbReference type="NCBI Taxonomy" id="1672391"/>
    <lineage>
        <taxon>Bacteria</taxon>
        <taxon>Bacillati</taxon>
        <taxon>Chloroflexota</taxon>
        <taxon>Chloroflexia</taxon>
        <taxon>environmental samples</taxon>
    </lineage>
</organism>
<sequence length="242" mass="27414">MSVSLALIPVALTMRVVMGKENFENWVQSMQVRVPTNFEHEVDLVVTVRKAGYDAEKWAGLIKTHLRGERDFFFWELVDGTWTAVFAKSDPQEMVSRFVKDLEEKTGRRIFVSEGGIDRTPVAQNQTFPTNFRDEQLLVSTLRDYGLQPNVQADGEVTCSVESSFLRFRPAEEGPFSVEVENAPNLQQVFQLLSTLDEDYKRGVQAAAYENLMGRVSEKNLVVESEEVLEDNSIVITLNVQG</sequence>